<evidence type="ECO:0000259" key="14">
    <source>
        <dbReference type="PROSITE" id="PS01358"/>
    </source>
</evidence>
<evidence type="ECO:0000256" key="12">
    <source>
        <dbReference type="ARBA" id="ARBA00023163"/>
    </source>
</evidence>
<evidence type="ECO:0000256" key="10">
    <source>
        <dbReference type="ARBA" id="ARBA00022853"/>
    </source>
</evidence>
<dbReference type="InterPro" id="IPR000286">
    <property type="entry name" value="HDACs"/>
</dbReference>
<dbReference type="GO" id="GO:0005737">
    <property type="term" value="C:cytoplasm"/>
    <property type="evidence" value="ECO:0007669"/>
    <property type="project" value="TreeGrafter"/>
</dbReference>
<dbReference type="SUPFAM" id="SSF52768">
    <property type="entry name" value="Arginase/deacetylase"/>
    <property type="match status" value="1"/>
</dbReference>
<gene>
    <name evidence="15" type="ORF">MTR67_015604</name>
</gene>
<feature type="domain" description="RanBP2-type" evidence="14">
    <location>
        <begin position="136"/>
        <end position="155"/>
    </location>
</feature>
<name>A0AAF0QLS3_SOLVR</name>
<dbReference type="GO" id="GO:0141221">
    <property type="term" value="F:histone deacetylase activity, hydrolytic mechanism"/>
    <property type="evidence" value="ECO:0007669"/>
    <property type="project" value="UniProtKB-EC"/>
</dbReference>
<dbReference type="PANTHER" id="PTHR10625:SF5">
    <property type="entry name" value="HISTONE DEACETYLASE"/>
    <property type="match status" value="1"/>
</dbReference>
<keyword evidence="16" id="KW-1185">Reference proteome</keyword>
<dbReference type="EC" id="3.5.1.98" evidence="4"/>
<evidence type="ECO:0000256" key="7">
    <source>
        <dbReference type="ARBA" id="ARBA00022771"/>
    </source>
</evidence>
<dbReference type="GO" id="GO:0000118">
    <property type="term" value="C:histone deacetylase complex"/>
    <property type="evidence" value="ECO:0007669"/>
    <property type="project" value="TreeGrafter"/>
</dbReference>
<evidence type="ECO:0000256" key="13">
    <source>
        <dbReference type="ARBA" id="ARBA00023242"/>
    </source>
</evidence>
<evidence type="ECO:0000256" key="4">
    <source>
        <dbReference type="ARBA" id="ARBA00012111"/>
    </source>
</evidence>
<keyword evidence="13" id="KW-0539">Nucleus</keyword>
<evidence type="ECO:0000256" key="5">
    <source>
        <dbReference type="ARBA" id="ARBA00022491"/>
    </source>
</evidence>
<evidence type="ECO:0000313" key="16">
    <source>
        <dbReference type="Proteomes" id="UP001234989"/>
    </source>
</evidence>
<keyword evidence="8" id="KW-0378">Hydrolase</keyword>
<dbReference type="InterPro" id="IPR023696">
    <property type="entry name" value="Ureohydrolase_dom_sf"/>
</dbReference>
<evidence type="ECO:0000313" key="15">
    <source>
        <dbReference type="EMBL" id="WMV22219.1"/>
    </source>
</evidence>
<keyword evidence="6" id="KW-0479">Metal-binding</keyword>
<dbReference type="PANTHER" id="PTHR10625">
    <property type="entry name" value="HISTONE DEACETYLASE HDAC1-RELATED"/>
    <property type="match status" value="1"/>
</dbReference>
<dbReference type="InterPro" id="IPR001876">
    <property type="entry name" value="Znf_RanBP2"/>
</dbReference>
<dbReference type="PROSITE" id="PS01358">
    <property type="entry name" value="ZF_RANBP2_1"/>
    <property type="match status" value="1"/>
</dbReference>
<keyword evidence="12" id="KW-0804">Transcription</keyword>
<keyword evidence="5" id="KW-0678">Repressor</keyword>
<dbReference type="Gene3D" id="3.40.800.20">
    <property type="entry name" value="Histone deacetylase domain"/>
    <property type="match status" value="1"/>
</dbReference>
<evidence type="ECO:0000256" key="1">
    <source>
        <dbReference type="ARBA" id="ARBA00001947"/>
    </source>
</evidence>
<dbReference type="GO" id="GO:0008270">
    <property type="term" value="F:zinc ion binding"/>
    <property type="evidence" value="ECO:0007669"/>
    <property type="project" value="UniProtKB-KW"/>
</dbReference>
<comment type="similarity">
    <text evidence="3">Belongs to the histone deacetylase family. HD type 2 subfamily.</text>
</comment>
<dbReference type="EMBL" id="CP133614">
    <property type="protein sequence ID" value="WMV22219.1"/>
    <property type="molecule type" value="Genomic_DNA"/>
</dbReference>
<dbReference type="CDD" id="cd09992">
    <property type="entry name" value="HDAC_classII"/>
    <property type="match status" value="1"/>
</dbReference>
<keyword evidence="9" id="KW-0862">Zinc</keyword>
<reference evidence="15" key="1">
    <citation type="submission" date="2023-08" db="EMBL/GenBank/DDBJ databases">
        <title>A de novo genome assembly of Solanum verrucosum Schlechtendal, a Mexican diploid species geographically isolated from the other diploid A-genome species in potato relatives.</title>
        <authorList>
            <person name="Hosaka K."/>
        </authorList>
    </citation>
    <scope>NUCLEOTIDE SEQUENCE</scope>
    <source>
        <tissue evidence="15">Young leaves</tissue>
    </source>
</reference>
<comment type="subcellular location">
    <subcellularLocation>
        <location evidence="2">Nucleus</location>
    </subcellularLocation>
</comment>
<dbReference type="PRINTS" id="PR01270">
    <property type="entry name" value="HDASUPER"/>
</dbReference>
<dbReference type="InterPro" id="IPR037138">
    <property type="entry name" value="His_deacetylse_dom_sf"/>
</dbReference>
<evidence type="ECO:0000256" key="8">
    <source>
        <dbReference type="ARBA" id="ARBA00022801"/>
    </source>
</evidence>
<evidence type="ECO:0000256" key="6">
    <source>
        <dbReference type="ARBA" id="ARBA00022723"/>
    </source>
</evidence>
<organism evidence="15 16">
    <name type="scientific">Solanum verrucosum</name>
    <dbReference type="NCBI Taxonomy" id="315347"/>
    <lineage>
        <taxon>Eukaryota</taxon>
        <taxon>Viridiplantae</taxon>
        <taxon>Streptophyta</taxon>
        <taxon>Embryophyta</taxon>
        <taxon>Tracheophyta</taxon>
        <taxon>Spermatophyta</taxon>
        <taxon>Magnoliopsida</taxon>
        <taxon>eudicotyledons</taxon>
        <taxon>Gunneridae</taxon>
        <taxon>Pentapetalae</taxon>
        <taxon>asterids</taxon>
        <taxon>lamiids</taxon>
        <taxon>Solanales</taxon>
        <taxon>Solanaceae</taxon>
        <taxon>Solanoideae</taxon>
        <taxon>Solaneae</taxon>
        <taxon>Solanum</taxon>
    </lineage>
</organism>
<proteinExistence type="inferred from homology"/>
<keyword evidence="11" id="KW-0805">Transcription regulation</keyword>
<protein>
    <recommendedName>
        <fullName evidence="4">histone deacetylase</fullName>
        <ecNumber evidence="4">3.5.1.98</ecNumber>
    </recommendedName>
</protein>
<dbReference type="AlphaFoldDB" id="A0AAF0QLS3"/>
<evidence type="ECO:0000256" key="9">
    <source>
        <dbReference type="ARBA" id="ARBA00022833"/>
    </source>
</evidence>
<dbReference type="GO" id="GO:0040029">
    <property type="term" value="P:epigenetic regulation of gene expression"/>
    <property type="evidence" value="ECO:0007669"/>
    <property type="project" value="TreeGrafter"/>
</dbReference>
<dbReference type="InterPro" id="IPR023801">
    <property type="entry name" value="His_deacetylse_dom"/>
</dbReference>
<evidence type="ECO:0000256" key="11">
    <source>
        <dbReference type="ARBA" id="ARBA00023015"/>
    </source>
</evidence>
<keyword evidence="10" id="KW-0156">Chromatin regulator</keyword>
<comment type="cofactor">
    <cofactor evidence="1">
        <name>Zn(2+)</name>
        <dbReference type="ChEBI" id="CHEBI:29105"/>
    </cofactor>
</comment>
<keyword evidence="7" id="KW-0863">Zinc-finger</keyword>
<dbReference type="Pfam" id="PF00850">
    <property type="entry name" value="Hist_deacetyl"/>
    <property type="match status" value="2"/>
</dbReference>
<evidence type="ECO:0000256" key="2">
    <source>
        <dbReference type="ARBA" id="ARBA00004123"/>
    </source>
</evidence>
<evidence type="ECO:0000256" key="3">
    <source>
        <dbReference type="ARBA" id="ARBA00007738"/>
    </source>
</evidence>
<sequence length="706" mass="76981">MILVQKCVTSSEGNEISESSNMSYLTGGKTETNLPNQSEVVLCQDLNGRLDGVGSAVVCDYTCHNDGQSVEVSQLCTRDSDGISGLNADPAAITKSAKHESDMTLEDMYNARYNFDEDDDDSDWEPSEKQIEVLKWFCVNCTMINVEDVGNCEVCGEHRESGILSHGFFASPYLPLEDVNQDELPVTEDSEDSCKQSSLSSSTAVGFDERMLLHTEVVMKSHPHPERPDRLRTIAACLATAGIFPGKCYPIPAREITREELQMVHSEENIEAVDNTKRMHASYFTPDTYANEHSACAARLAAGLCADLASAIYSGRVKNGFALVRPPGHHAGVKQAMGFCLHNNAAIAASAAQAAGAKKVLIVDWDVHHGNGTQEIFERSKSAKRGWVKARSRWNFGSAQVERVHTVKPHYESLGESGGDEGKECVYFQKPVWTHAGAVYYRVIHHVLYISLHRHEGGRFYPGTGAADEVGSMGAEGYCVNIPWSRGGVSDNDYIFAFEQVVLPIALDFNPDLTIISAGFDAARGDPLGCCDVTPAGYASMTQMLSALSGGKLLVILEGGYNLRSISSSATAVIKVLLGESPTIDIENTVPSKAGLRSVLDVLKIQMNFWPTLEANFTKLHSEWGSYAFQDTSEFLEFSLGRIYEENRVKKDAGLVYQYGGDGDERGCCIAYCPSSCVQSPLVIFLVDVDSRCKLQALGLDCVVVL</sequence>
<dbReference type="Proteomes" id="UP001234989">
    <property type="component" value="Chromosome 3"/>
</dbReference>
<accession>A0AAF0QLS3</accession>